<dbReference type="PANTHER" id="PTHR31302:SF31">
    <property type="entry name" value="PHOSPHODIESTERASE YAEI"/>
    <property type="match status" value="1"/>
</dbReference>
<reference evidence="3 4" key="1">
    <citation type="submission" date="2018-10" db="EMBL/GenBank/DDBJ databases">
        <title>Proposal of Lysobacter pythonis sp. nov. isolated from royal pythons (Python regius).</title>
        <authorList>
            <person name="Hans-Juergen B."/>
            <person name="Huptas C."/>
            <person name="Sandra B."/>
            <person name="Igor L."/>
            <person name="Joachim S."/>
            <person name="Siegfried S."/>
            <person name="Mareike W."/>
            <person name="Peter K."/>
        </authorList>
    </citation>
    <scope>NUCLEOTIDE SEQUENCE [LARGE SCALE GENOMIC DNA]</scope>
    <source>
        <strain evidence="3 4">4284/11</strain>
    </source>
</reference>
<dbReference type="InterPro" id="IPR051158">
    <property type="entry name" value="Metallophosphoesterase_sf"/>
</dbReference>
<dbReference type="Proteomes" id="UP000275012">
    <property type="component" value="Unassembled WGS sequence"/>
</dbReference>
<dbReference type="AlphaFoldDB" id="A0A3M2HNV6"/>
<proteinExistence type="predicted"/>
<dbReference type="EMBL" id="RFLY01000019">
    <property type="protein sequence ID" value="RMH88602.1"/>
    <property type="molecule type" value="Genomic_DNA"/>
</dbReference>
<evidence type="ECO:0000256" key="1">
    <source>
        <dbReference type="ARBA" id="ARBA00022723"/>
    </source>
</evidence>
<dbReference type="SUPFAM" id="SSF56300">
    <property type="entry name" value="Metallo-dependent phosphatases"/>
    <property type="match status" value="1"/>
</dbReference>
<dbReference type="PANTHER" id="PTHR31302">
    <property type="entry name" value="TRANSMEMBRANE PROTEIN WITH METALLOPHOSPHOESTERASE DOMAIN-RELATED"/>
    <property type="match status" value="1"/>
</dbReference>
<protein>
    <recommendedName>
        <fullName evidence="5">Metallophosphoesterase</fullName>
    </recommendedName>
</protein>
<organism evidence="3 4">
    <name type="scientific">Solilutibacter pythonis</name>
    <dbReference type="NCBI Taxonomy" id="2483112"/>
    <lineage>
        <taxon>Bacteria</taxon>
        <taxon>Pseudomonadati</taxon>
        <taxon>Pseudomonadota</taxon>
        <taxon>Gammaproteobacteria</taxon>
        <taxon>Lysobacterales</taxon>
        <taxon>Lysobacteraceae</taxon>
        <taxon>Solilutibacter</taxon>
    </lineage>
</organism>
<evidence type="ECO:0008006" key="5">
    <source>
        <dbReference type="Google" id="ProtNLM"/>
    </source>
</evidence>
<name>A0A3M2HNV6_9GAMM</name>
<evidence type="ECO:0000313" key="3">
    <source>
        <dbReference type="EMBL" id="RMH88602.1"/>
    </source>
</evidence>
<dbReference type="InterPro" id="IPR029052">
    <property type="entry name" value="Metallo-depent_PP-like"/>
</dbReference>
<dbReference type="Gene3D" id="3.60.21.10">
    <property type="match status" value="1"/>
</dbReference>
<dbReference type="GO" id="GO:0016020">
    <property type="term" value="C:membrane"/>
    <property type="evidence" value="ECO:0007669"/>
    <property type="project" value="GOC"/>
</dbReference>
<dbReference type="GO" id="GO:0009245">
    <property type="term" value="P:lipid A biosynthetic process"/>
    <property type="evidence" value="ECO:0007669"/>
    <property type="project" value="TreeGrafter"/>
</dbReference>
<dbReference type="GO" id="GO:0046872">
    <property type="term" value="F:metal ion binding"/>
    <property type="evidence" value="ECO:0007669"/>
    <property type="project" value="UniProtKB-KW"/>
</dbReference>
<keyword evidence="1" id="KW-0479">Metal-binding</keyword>
<comment type="caution">
    <text evidence="3">The sequence shown here is derived from an EMBL/GenBank/DDBJ whole genome shotgun (WGS) entry which is preliminary data.</text>
</comment>
<sequence length="225" mass="24577">MLFGDYVPGEVIAEHLRSLTAKKRVYGVLGNHDWWKGGKAVARAMRAAGVEMIDHRAVPVTAGECHFQLVGLGDEMEDRSDIATVFAPVPAGAPVVALTHESATFARLPARVALTVSGHTHAGQVNPFSSPWRTSGFRPDSYWLSGQVRDGERLLFVTPGIGTSILPLRLGVRPEISWLTQRREPWSGSEWRRAQYTPRSMRAPVAGWRGGTRIARSGGRSRTGA</sequence>
<dbReference type="GO" id="GO:0008758">
    <property type="term" value="F:UDP-2,3-diacylglucosamine hydrolase activity"/>
    <property type="evidence" value="ECO:0007669"/>
    <property type="project" value="TreeGrafter"/>
</dbReference>
<keyword evidence="2" id="KW-0378">Hydrolase</keyword>
<accession>A0A3M2HNV6</accession>
<evidence type="ECO:0000313" key="4">
    <source>
        <dbReference type="Proteomes" id="UP000275012"/>
    </source>
</evidence>
<keyword evidence="4" id="KW-1185">Reference proteome</keyword>
<gene>
    <name evidence="3" type="ORF">EBB59_11550</name>
</gene>
<evidence type="ECO:0000256" key="2">
    <source>
        <dbReference type="ARBA" id="ARBA00022801"/>
    </source>
</evidence>